<feature type="transmembrane region" description="Helical" evidence="1">
    <location>
        <begin position="76"/>
        <end position="97"/>
    </location>
</feature>
<protein>
    <submittedName>
        <fullName evidence="2">Uncharacterized protein</fullName>
    </submittedName>
</protein>
<evidence type="ECO:0000313" key="3">
    <source>
        <dbReference type="Proteomes" id="UP000824123"/>
    </source>
</evidence>
<comment type="caution">
    <text evidence="2">The sequence shown here is derived from an EMBL/GenBank/DDBJ whole genome shotgun (WGS) entry which is preliminary data.</text>
</comment>
<keyword evidence="1" id="KW-0472">Membrane</keyword>
<dbReference type="AlphaFoldDB" id="A0A9D1LTE6"/>
<evidence type="ECO:0000256" key="1">
    <source>
        <dbReference type="SAM" id="Phobius"/>
    </source>
</evidence>
<organism evidence="2 3">
    <name type="scientific">Candidatus Fimadaptatus faecigallinarum</name>
    <dbReference type="NCBI Taxonomy" id="2840814"/>
    <lineage>
        <taxon>Bacteria</taxon>
        <taxon>Bacillati</taxon>
        <taxon>Bacillota</taxon>
        <taxon>Clostridia</taxon>
        <taxon>Eubacteriales</taxon>
        <taxon>Candidatus Fimadaptatus</taxon>
    </lineage>
</organism>
<reference evidence="2" key="1">
    <citation type="submission" date="2020-10" db="EMBL/GenBank/DDBJ databases">
        <authorList>
            <person name="Gilroy R."/>
        </authorList>
    </citation>
    <scope>NUCLEOTIDE SEQUENCE</scope>
    <source>
        <strain evidence="2">ChiSxjej2B14-8506</strain>
    </source>
</reference>
<dbReference type="EMBL" id="DVNK01000063">
    <property type="protein sequence ID" value="HIU47651.1"/>
    <property type="molecule type" value="Genomic_DNA"/>
</dbReference>
<reference evidence="2" key="2">
    <citation type="journal article" date="2021" name="PeerJ">
        <title>Extensive microbial diversity within the chicken gut microbiome revealed by metagenomics and culture.</title>
        <authorList>
            <person name="Gilroy R."/>
            <person name="Ravi A."/>
            <person name="Getino M."/>
            <person name="Pursley I."/>
            <person name="Horton D.L."/>
            <person name="Alikhan N.F."/>
            <person name="Baker D."/>
            <person name="Gharbi K."/>
            <person name="Hall N."/>
            <person name="Watson M."/>
            <person name="Adriaenssens E.M."/>
            <person name="Foster-Nyarko E."/>
            <person name="Jarju S."/>
            <person name="Secka A."/>
            <person name="Antonio M."/>
            <person name="Oren A."/>
            <person name="Chaudhuri R.R."/>
            <person name="La Ragione R."/>
            <person name="Hildebrand F."/>
            <person name="Pallen M.J."/>
        </authorList>
    </citation>
    <scope>NUCLEOTIDE SEQUENCE</scope>
    <source>
        <strain evidence="2">ChiSxjej2B14-8506</strain>
    </source>
</reference>
<keyword evidence="1" id="KW-0812">Transmembrane</keyword>
<gene>
    <name evidence="2" type="ORF">IAC59_10415</name>
</gene>
<proteinExistence type="predicted"/>
<feature type="transmembrane region" description="Helical" evidence="1">
    <location>
        <begin position="48"/>
        <end position="70"/>
    </location>
</feature>
<accession>A0A9D1LTE6</accession>
<keyword evidence="1" id="KW-1133">Transmembrane helix</keyword>
<evidence type="ECO:0000313" key="2">
    <source>
        <dbReference type="EMBL" id="HIU47651.1"/>
    </source>
</evidence>
<dbReference type="Proteomes" id="UP000824123">
    <property type="component" value="Unassembled WGS sequence"/>
</dbReference>
<sequence length="123" mass="13697">MSQEHSFDYEYSARQQAEVRNIRAKYLPEHADTLETLRRLDAHSEKKGSTYSLIIGISGLMILGGGMSLIMVGNLIALGVVTGIAGLTLLSAAYPIYQHITKAERKRIAPEIIRLTEQLLDRK</sequence>
<name>A0A9D1LTE6_9FIRM</name>